<name>A0A6P5EBF4_ANACO</name>
<dbReference type="SUPFAM" id="SSF54909">
    <property type="entry name" value="Dimeric alpha+beta barrel"/>
    <property type="match status" value="2"/>
</dbReference>
<feature type="domain" description="Stress-response A/B barrel" evidence="2">
    <location>
        <begin position="39"/>
        <end position="134"/>
    </location>
</feature>
<dbReference type="AlphaFoldDB" id="A0A6P5EBF4"/>
<dbReference type="InterPro" id="IPR044662">
    <property type="entry name" value="HS1/DABB1-like"/>
</dbReference>
<dbReference type="RefSeq" id="XP_020080659.1">
    <property type="nucleotide sequence ID" value="XM_020225070.1"/>
</dbReference>
<reference evidence="3" key="1">
    <citation type="journal article" date="2015" name="Nat. Genet.">
        <title>The pineapple genome and the evolution of CAM photosynthesis.</title>
        <authorList>
            <person name="Ming R."/>
            <person name="VanBuren R."/>
            <person name="Wai C.M."/>
            <person name="Tang H."/>
            <person name="Schatz M.C."/>
            <person name="Bowers J.E."/>
            <person name="Lyons E."/>
            <person name="Wang M.L."/>
            <person name="Chen J."/>
            <person name="Biggers E."/>
            <person name="Zhang J."/>
            <person name="Huang L."/>
            <person name="Zhang L."/>
            <person name="Miao W."/>
            <person name="Zhang J."/>
            <person name="Ye Z."/>
            <person name="Miao C."/>
            <person name="Lin Z."/>
            <person name="Wang H."/>
            <person name="Zhou H."/>
            <person name="Yim W.C."/>
            <person name="Priest H.D."/>
            <person name="Zheng C."/>
            <person name="Woodhouse M."/>
            <person name="Edger P.P."/>
            <person name="Guyot R."/>
            <person name="Guo H.B."/>
            <person name="Guo H."/>
            <person name="Zheng G."/>
            <person name="Singh R."/>
            <person name="Sharma A."/>
            <person name="Min X."/>
            <person name="Zheng Y."/>
            <person name="Lee H."/>
            <person name="Gurtowski J."/>
            <person name="Sedlazeck F.J."/>
            <person name="Harkess A."/>
            <person name="McKain M.R."/>
            <person name="Liao Z."/>
            <person name="Fang J."/>
            <person name="Liu J."/>
            <person name="Zhang X."/>
            <person name="Zhang Q."/>
            <person name="Hu W."/>
            <person name="Qin Y."/>
            <person name="Wang K."/>
            <person name="Chen L.Y."/>
            <person name="Shirley N."/>
            <person name="Lin Y.R."/>
            <person name="Liu L.Y."/>
            <person name="Hernandez A.G."/>
            <person name="Wright C.L."/>
            <person name="Bulone V."/>
            <person name="Tuskan G.A."/>
            <person name="Heath K."/>
            <person name="Zee F."/>
            <person name="Moore P.H."/>
            <person name="Sunkar R."/>
            <person name="Leebens-Mack J.H."/>
            <person name="Mockler T."/>
            <person name="Bennetzen J.L."/>
            <person name="Freeling M."/>
            <person name="Sankoff D."/>
            <person name="Paterson A.H."/>
            <person name="Zhu X."/>
            <person name="Yang X."/>
            <person name="Smith J.A."/>
            <person name="Cushman J.C."/>
            <person name="Paull R.E."/>
            <person name="Yu Q."/>
        </authorList>
    </citation>
    <scope>NUCLEOTIDE SEQUENCE [LARGE SCALE GENOMIC DNA]</scope>
    <source>
        <strain evidence="3">cv. F153</strain>
    </source>
</reference>
<dbReference type="PROSITE" id="PS51502">
    <property type="entry name" value="S_R_A_B_BARREL"/>
    <property type="match status" value="1"/>
</dbReference>
<comment type="subunit">
    <text evidence="1">Homodimer.</text>
</comment>
<protein>
    <submittedName>
        <fullName evidence="4">Stress-response A/B barrel domain-containing protein UP3-like</fullName>
    </submittedName>
</protein>
<dbReference type="PANTHER" id="PTHR33178">
    <property type="match status" value="1"/>
</dbReference>
<dbReference type="OrthoDB" id="42919at2759"/>
<evidence type="ECO:0000313" key="3">
    <source>
        <dbReference type="Proteomes" id="UP000515123"/>
    </source>
</evidence>
<evidence type="ECO:0000313" key="4">
    <source>
        <dbReference type="RefSeq" id="XP_020080659.1"/>
    </source>
</evidence>
<gene>
    <name evidence="4" type="primary">LOC109704318</name>
</gene>
<sequence>MLSLKTLPYLHRQPHSPFVSLRSRSSSFTFSARAMASAVEHVVLFKVRDSTDPSVVDSMVTHLRSLSSLPGVAHLSAGPLLRPRSAAAAPFTHLLHSRYASKGDLASYAADPAHLAIVRDRVLPICDDIVALDWVADGVAPAPVPPGSAARLTLAKLNEGAAPGQVVEAMAAARAKGYDVSYGENFSPARAKGYSLGFLAVFPSVEAIDAIDGGEAEALKEKVRPLLESVMVADFVVSAPPAASL</sequence>
<dbReference type="PANTHER" id="PTHR33178:SF3">
    <property type="entry name" value="STRESS-RESPONSE A_B BARREL DOMAIN-CONTAINING PROTEIN UP3"/>
    <property type="match status" value="1"/>
</dbReference>
<evidence type="ECO:0000259" key="2">
    <source>
        <dbReference type="PROSITE" id="PS51502"/>
    </source>
</evidence>
<dbReference type="Gene3D" id="3.30.70.100">
    <property type="match status" value="2"/>
</dbReference>
<dbReference type="InterPro" id="IPR011008">
    <property type="entry name" value="Dimeric_a/b-barrel"/>
</dbReference>
<dbReference type="Proteomes" id="UP000515123">
    <property type="component" value="Unplaced"/>
</dbReference>
<organism evidence="3 4">
    <name type="scientific">Ananas comosus</name>
    <name type="common">Pineapple</name>
    <name type="synonym">Ananas ananas</name>
    <dbReference type="NCBI Taxonomy" id="4615"/>
    <lineage>
        <taxon>Eukaryota</taxon>
        <taxon>Viridiplantae</taxon>
        <taxon>Streptophyta</taxon>
        <taxon>Embryophyta</taxon>
        <taxon>Tracheophyta</taxon>
        <taxon>Spermatophyta</taxon>
        <taxon>Magnoliopsida</taxon>
        <taxon>Liliopsida</taxon>
        <taxon>Poales</taxon>
        <taxon>Bromeliaceae</taxon>
        <taxon>Bromelioideae</taxon>
        <taxon>Ananas</taxon>
    </lineage>
</organism>
<dbReference type="GeneID" id="109704318"/>
<evidence type="ECO:0000256" key="1">
    <source>
        <dbReference type="ARBA" id="ARBA00011738"/>
    </source>
</evidence>
<keyword evidence="3" id="KW-1185">Reference proteome</keyword>
<dbReference type="Pfam" id="PF07876">
    <property type="entry name" value="Dabb"/>
    <property type="match status" value="2"/>
</dbReference>
<proteinExistence type="predicted"/>
<reference evidence="4" key="2">
    <citation type="submission" date="2025-08" db="UniProtKB">
        <authorList>
            <consortium name="RefSeq"/>
        </authorList>
    </citation>
    <scope>IDENTIFICATION</scope>
    <source>
        <tissue evidence="4">Leaf</tissue>
    </source>
</reference>
<accession>A0A6P5EBF4</accession>
<dbReference type="SMART" id="SM00886">
    <property type="entry name" value="Dabb"/>
    <property type="match status" value="2"/>
</dbReference>
<dbReference type="InterPro" id="IPR013097">
    <property type="entry name" value="Dabb"/>
</dbReference>